<sequence>MLGLVAWYLTLSSTQPTARMYAHDLQTELLDTVALRLQTHVAAAQRLNGIQVANWRSNIYRRDDTPVVMSQLLDTIIVYKDLVTTQTFTTQQGGLNGFYARRKPLVGGVLGDDGVEYVKWEMDRSSSTLTESVVDPTNGTQLAVLSQQVGYNATGEKWVTQVGQNPTESSPAVWSRAYTWRGTLWITLSQAIFDSNLTYQGVACTDLDLAFISRVLSASLSTLRPRLGDSASLYALERESMTIIGTSNLSQYERLLAPSADRPFTLSELGALDPRVKLLASQIGTAQLAFPFTLRLGDVYAHLTEVPSTSATLNWTLLLLFPSSTVHDPLSAATSRSIGTVLVVVIVGISSSILVSLAISKVLRGITNDMQLLAQFQFRQVIASRDTLRGGTSWITEVWMIQNAFLRATKMFGEADAASTSLFGGIGGSATCDTINASIIVAGELDGA</sequence>
<keyword evidence="1" id="KW-0472">Membrane</keyword>
<name>A0A1Y2H8C7_9FUNG</name>
<reference evidence="2 3" key="1">
    <citation type="submission" date="2016-07" db="EMBL/GenBank/DDBJ databases">
        <title>Pervasive Adenine N6-methylation of Active Genes in Fungi.</title>
        <authorList>
            <consortium name="DOE Joint Genome Institute"/>
            <person name="Mondo S.J."/>
            <person name="Dannebaum R.O."/>
            <person name="Kuo R.C."/>
            <person name="Labutti K."/>
            <person name="Haridas S."/>
            <person name="Kuo A."/>
            <person name="Salamov A."/>
            <person name="Ahrendt S.R."/>
            <person name="Lipzen A."/>
            <person name="Sullivan W."/>
            <person name="Andreopoulos W.B."/>
            <person name="Clum A."/>
            <person name="Lindquist E."/>
            <person name="Daum C."/>
            <person name="Ramamoorthy G.K."/>
            <person name="Gryganskyi A."/>
            <person name="Culley D."/>
            <person name="Magnuson J.K."/>
            <person name="James T.Y."/>
            <person name="O'Malley M.A."/>
            <person name="Stajich J.E."/>
            <person name="Spatafora J.W."/>
            <person name="Visel A."/>
            <person name="Grigoriev I.V."/>
        </authorList>
    </citation>
    <scope>NUCLEOTIDE SEQUENCE [LARGE SCALE GENOMIC DNA]</scope>
    <source>
        <strain evidence="2 3">PL171</strain>
    </source>
</reference>
<protein>
    <recommendedName>
        <fullName evidence="4">Transmembrane protein</fullName>
    </recommendedName>
</protein>
<proteinExistence type="predicted"/>
<gene>
    <name evidence="2" type="ORF">BCR44DRAFT_55152</name>
</gene>
<comment type="caution">
    <text evidence="2">The sequence shown here is derived from an EMBL/GenBank/DDBJ whole genome shotgun (WGS) entry which is preliminary data.</text>
</comment>
<dbReference type="AlphaFoldDB" id="A0A1Y2H8C7"/>
<accession>A0A1Y2H8C7</accession>
<feature type="transmembrane region" description="Helical" evidence="1">
    <location>
        <begin position="338"/>
        <end position="360"/>
    </location>
</feature>
<dbReference type="Proteomes" id="UP000193411">
    <property type="component" value="Unassembled WGS sequence"/>
</dbReference>
<evidence type="ECO:0000313" key="3">
    <source>
        <dbReference type="Proteomes" id="UP000193411"/>
    </source>
</evidence>
<evidence type="ECO:0000313" key="2">
    <source>
        <dbReference type="EMBL" id="ORZ30809.1"/>
    </source>
</evidence>
<dbReference type="EMBL" id="MCFL01000074">
    <property type="protein sequence ID" value="ORZ30809.1"/>
    <property type="molecule type" value="Genomic_DNA"/>
</dbReference>
<keyword evidence="1" id="KW-0812">Transmembrane</keyword>
<evidence type="ECO:0000256" key="1">
    <source>
        <dbReference type="SAM" id="Phobius"/>
    </source>
</evidence>
<organism evidence="2 3">
    <name type="scientific">Catenaria anguillulae PL171</name>
    <dbReference type="NCBI Taxonomy" id="765915"/>
    <lineage>
        <taxon>Eukaryota</taxon>
        <taxon>Fungi</taxon>
        <taxon>Fungi incertae sedis</taxon>
        <taxon>Blastocladiomycota</taxon>
        <taxon>Blastocladiomycetes</taxon>
        <taxon>Blastocladiales</taxon>
        <taxon>Catenariaceae</taxon>
        <taxon>Catenaria</taxon>
    </lineage>
</organism>
<keyword evidence="1" id="KW-1133">Transmembrane helix</keyword>
<keyword evidence="3" id="KW-1185">Reference proteome</keyword>
<dbReference type="Gene3D" id="3.30.450.20">
    <property type="entry name" value="PAS domain"/>
    <property type="match status" value="1"/>
</dbReference>
<evidence type="ECO:0008006" key="4">
    <source>
        <dbReference type="Google" id="ProtNLM"/>
    </source>
</evidence>